<dbReference type="Proteomes" id="UP000266272">
    <property type="component" value="Unassembled WGS sequence"/>
</dbReference>
<evidence type="ECO:0000313" key="2">
    <source>
        <dbReference type="EMBL" id="RFU73539.1"/>
    </source>
</evidence>
<gene>
    <name evidence="2" type="ORF">TARUN_8724</name>
</gene>
<keyword evidence="3" id="KW-1185">Reference proteome</keyword>
<organism evidence="2 3">
    <name type="scientific">Trichoderma arundinaceum</name>
    <dbReference type="NCBI Taxonomy" id="490622"/>
    <lineage>
        <taxon>Eukaryota</taxon>
        <taxon>Fungi</taxon>
        <taxon>Dikarya</taxon>
        <taxon>Ascomycota</taxon>
        <taxon>Pezizomycotina</taxon>
        <taxon>Sordariomycetes</taxon>
        <taxon>Hypocreomycetidae</taxon>
        <taxon>Hypocreales</taxon>
        <taxon>Hypocreaceae</taxon>
        <taxon>Trichoderma</taxon>
    </lineage>
</organism>
<comment type="caution">
    <text evidence="2">The sequence shown here is derived from an EMBL/GenBank/DDBJ whole genome shotgun (WGS) entry which is preliminary data.</text>
</comment>
<feature type="region of interest" description="Disordered" evidence="1">
    <location>
        <begin position="109"/>
        <end position="135"/>
    </location>
</feature>
<protein>
    <submittedName>
        <fullName evidence="2">Uncharacterized protein</fullName>
    </submittedName>
</protein>
<evidence type="ECO:0000256" key="1">
    <source>
        <dbReference type="SAM" id="MobiDB-lite"/>
    </source>
</evidence>
<sequence>MPQALYAPVQATSHTGVDFLLSQSHDAAVDLLHCINGQMAAQHTTLLCMSSLLPGSVRQRRNKLLSIISRRRDWPGTAKTLAVRQATSLVAALPTLLPTPLRAFSASVREHVERSPQTAEAANGRRPRQQKLRQGWRIAGRRHQITAAATGAPLHRARSSSGKGWTLPRRSCPLSGGHDSRAASHAPALVLVQRLVQRPAPLTPVRSHPARDFRLATRRLVTVLSDSQQSAATQSRSRHRSPLVSQVHRPAARSFAPHPGPLPAYTTAAGVRLRQRATITKYRLSCHSLASEGHPTALPRILLFPHPVPSSPKPDQTGPDQARLGQGPCPDDSTTRLERSELHSLHVAVQLPRPMSC</sequence>
<evidence type="ECO:0000313" key="3">
    <source>
        <dbReference type="Proteomes" id="UP000266272"/>
    </source>
</evidence>
<name>A0A395NC28_TRIAR</name>
<feature type="region of interest" description="Disordered" evidence="1">
    <location>
        <begin position="305"/>
        <end position="336"/>
    </location>
</feature>
<reference evidence="2 3" key="1">
    <citation type="journal article" date="2018" name="PLoS Pathog.">
        <title>Evolution of structural diversity of trichothecenes, a family of toxins produced by plant pathogenic and entomopathogenic fungi.</title>
        <authorList>
            <person name="Proctor R.H."/>
            <person name="McCormick S.P."/>
            <person name="Kim H.S."/>
            <person name="Cardoza R.E."/>
            <person name="Stanley A.M."/>
            <person name="Lindo L."/>
            <person name="Kelly A."/>
            <person name="Brown D.W."/>
            <person name="Lee T."/>
            <person name="Vaughan M.M."/>
            <person name="Alexander N.J."/>
            <person name="Busman M."/>
            <person name="Gutierrez S."/>
        </authorList>
    </citation>
    <scope>NUCLEOTIDE SEQUENCE [LARGE SCALE GENOMIC DNA]</scope>
    <source>
        <strain evidence="2 3">IBT 40837</strain>
    </source>
</reference>
<accession>A0A395NC28</accession>
<dbReference type="EMBL" id="PXOA01000638">
    <property type="protein sequence ID" value="RFU73539.1"/>
    <property type="molecule type" value="Genomic_DNA"/>
</dbReference>
<proteinExistence type="predicted"/>
<dbReference type="AlphaFoldDB" id="A0A395NC28"/>